<dbReference type="PANTHER" id="PTHR10996">
    <property type="entry name" value="2-HYDROXYACID DEHYDROGENASE-RELATED"/>
    <property type="match status" value="1"/>
</dbReference>
<gene>
    <name evidence="5" type="ORF">FSB73_08675</name>
</gene>
<dbReference type="RefSeq" id="WP_146781106.1">
    <property type="nucleotide sequence ID" value="NZ_CP042434.1"/>
</dbReference>
<dbReference type="InterPro" id="IPR036291">
    <property type="entry name" value="NAD(P)-bd_dom_sf"/>
</dbReference>
<evidence type="ECO:0000313" key="6">
    <source>
        <dbReference type="Proteomes" id="UP000321291"/>
    </source>
</evidence>
<dbReference type="Gene3D" id="3.40.50.720">
    <property type="entry name" value="NAD(P)-binding Rossmann-like Domain"/>
    <property type="match status" value="2"/>
</dbReference>
<dbReference type="Pfam" id="PF02826">
    <property type="entry name" value="2-Hacid_dh_C"/>
    <property type="match status" value="1"/>
</dbReference>
<keyword evidence="1 2" id="KW-0560">Oxidoreductase</keyword>
<dbReference type="GO" id="GO:0051287">
    <property type="term" value="F:NAD binding"/>
    <property type="evidence" value="ECO:0007669"/>
    <property type="project" value="InterPro"/>
</dbReference>
<dbReference type="Pfam" id="PF00389">
    <property type="entry name" value="2-Hacid_dh"/>
    <property type="match status" value="1"/>
</dbReference>
<dbReference type="Proteomes" id="UP000321291">
    <property type="component" value="Chromosome"/>
</dbReference>
<organism evidence="5 6">
    <name type="scientific">Arachidicoccus ginsenosidivorans</name>
    <dbReference type="NCBI Taxonomy" id="496057"/>
    <lineage>
        <taxon>Bacteria</taxon>
        <taxon>Pseudomonadati</taxon>
        <taxon>Bacteroidota</taxon>
        <taxon>Chitinophagia</taxon>
        <taxon>Chitinophagales</taxon>
        <taxon>Chitinophagaceae</taxon>
        <taxon>Arachidicoccus</taxon>
    </lineage>
</organism>
<dbReference type="KEGG" id="agi:FSB73_08675"/>
<dbReference type="EMBL" id="CP042434">
    <property type="protein sequence ID" value="QEC71729.1"/>
    <property type="molecule type" value="Genomic_DNA"/>
</dbReference>
<dbReference type="InterPro" id="IPR006139">
    <property type="entry name" value="D-isomer_2_OHA_DH_cat_dom"/>
</dbReference>
<reference evidence="5 6" key="1">
    <citation type="journal article" date="2017" name="Int. J. Syst. Evol. Microbiol.">
        <title>Arachidicoccus ginsenosidivorans sp. nov., with ginsenoside-converting activity isolated from ginseng cultivating soil.</title>
        <authorList>
            <person name="Siddiqi M.Z."/>
            <person name="Aslam Z."/>
            <person name="Im W.T."/>
        </authorList>
    </citation>
    <scope>NUCLEOTIDE SEQUENCE [LARGE SCALE GENOMIC DNA]</scope>
    <source>
        <strain evidence="5 6">Gsoil 809</strain>
    </source>
</reference>
<evidence type="ECO:0000256" key="1">
    <source>
        <dbReference type="ARBA" id="ARBA00023002"/>
    </source>
</evidence>
<dbReference type="GO" id="GO:0016618">
    <property type="term" value="F:hydroxypyruvate reductase [NAD(P)H] activity"/>
    <property type="evidence" value="ECO:0007669"/>
    <property type="project" value="TreeGrafter"/>
</dbReference>
<dbReference type="SUPFAM" id="SSF52283">
    <property type="entry name" value="Formate/glycerate dehydrogenase catalytic domain-like"/>
    <property type="match status" value="1"/>
</dbReference>
<dbReference type="SUPFAM" id="SSF51735">
    <property type="entry name" value="NAD(P)-binding Rossmann-fold domains"/>
    <property type="match status" value="1"/>
</dbReference>
<feature type="domain" description="D-isomer specific 2-hydroxyacid dehydrogenase NAD-binding" evidence="4">
    <location>
        <begin position="107"/>
        <end position="288"/>
    </location>
</feature>
<sequence>MTKKVLITAKAHDILKSTLEAQGFKVDYQPAITPAELLEKIPEIEGLIVTTRLKIDKPVLDAAVQLKWIGRLGSGMELIDVPLAESKGITCVSSPEGNRNAVAEHNLGLLLNLLNKISSSFEQVKAHKWIRDANRGTELTGKTVGIIGYGNTGGAFCRLLEPFNVTVLAHDKYKEGFAKDYIHEAQPDQIFKYADVVCMHVPLTEETFHYANDAFFNAMEQKPVFITACRGKVTDLEALIRALDNGKISAAGVDVLENEKLDTYTQKEWDILDNLASRPNVILTPHIAGYSHEAFFKMSQVVLEKLGFWAHK</sequence>
<dbReference type="OrthoDB" id="9777288at2"/>
<dbReference type="PANTHER" id="PTHR10996:SF283">
    <property type="entry name" value="GLYOXYLATE_HYDROXYPYRUVATE REDUCTASE B"/>
    <property type="match status" value="1"/>
</dbReference>
<accession>A0A5B8VK83</accession>
<dbReference type="InterPro" id="IPR050223">
    <property type="entry name" value="D-isomer_2-hydroxyacid_DH"/>
</dbReference>
<dbReference type="GO" id="GO:0030267">
    <property type="term" value="F:glyoxylate reductase (NADPH) activity"/>
    <property type="evidence" value="ECO:0007669"/>
    <property type="project" value="TreeGrafter"/>
</dbReference>
<evidence type="ECO:0000313" key="5">
    <source>
        <dbReference type="EMBL" id="QEC71729.1"/>
    </source>
</evidence>
<evidence type="ECO:0000259" key="3">
    <source>
        <dbReference type="Pfam" id="PF00389"/>
    </source>
</evidence>
<dbReference type="GO" id="GO:0005829">
    <property type="term" value="C:cytosol"/>
    <property type="evidence" value="ECO:0007669"/>
    <property type="project" value="TreeGrafter"/>
</dbReference>
<evidence type="ECO:0000256" key="2">
    <source>
        <dbReference type="RuleBase" id="RU003719"/>
    </source>
</evidence>
<protein>
    <submittedName>
        <fullName evidence="5">Hydroxyacid dehydrogenase</fullName>
    </submittedName>
</protein>
<comment type="similarity">
    <text evidence="2">Belongs to the D-isomer specific 2-hydroxyacid dehydrogenase family.</text>
</comment>
<keyword evidence="6" id="KW-1185">Reference proteome</keyword>
<dbReference type="AlphaFoldDB" id="A0A5B8VK83"/>
<dbReference type="InterPro" id="IPR006140">
    <property type="entry name" value="D-isomer_DH_NAD-bd"/>
</dbReference>
<feature type="domain" description="D-isomer specific 2-hydroxyacid dehydrogenase catalytic" evidence="3">
    <location>
        <begin position="5"/>
        <end position="306"/>
    </location>
</feature>
<name>A0A5B8VK83_9BACT</name>
<proteinExistence type="inferred from homology"/>
<evidence type="ECO:0000259" key="4">
    <source>
        <dbReference type="Pfam" id="PF02826"/>
    </source>
</evidence>